<sequence>MEKERLQEYAARVTQANRSELVVIIYEATLASIEEGKNYLKQGEIEAARHEIERARSMITELMGSLDLQYEISHYLRQLYVFAYRELCQGIATETRSS</sequence>
<name>K1RPJ2_9ZZZZ</name>
<comment type="caution">
    <text evidence="1">The sequence shown here is derived from an EMBL/GenBank/DDBJ whole genome shotgun (WGS) entry which is preliminary data.</text>
</comment>
<keyword evidence="1" id="KW-0966">Cell projection</keyword>
<proteinExistence type="predicted"/>
<protein>
    <submittedName>
        <fullName evidence="1">Flagellar protein FliS2</fullName>
    </submittedName>
</protein>
<dbReference type="SUPFAM" id="SSF101116">
    <property type="entry name" value="Flagellar export chaperone FliS"/>
    <property type="match status" value="1"/>
</dbReference>
<dbReference type="Pfam" id="PF02561">
    <property type="entry name" value="FliS"/>
    <property type="match status" value="1"/>
</dbReference>
<dbReference type="EMBL" id="AJWZ01010850">
    <property type="protein sequence ID" value="EKC47288.1"/>
    <property type="molecule type" value="Genomic_DNA"/>
</dbReference>
<dbReference type="AlphaFoldDB" id="K1RPJ2"/>
<dbReference type="Gene3D" id="1.20.120.340">
    <property type="entry name" value="Flagellar protein FliS"/>
    <property type="match status" value="1"/>
</dbReference>
<dbReference type="InterPro" id="IPR036584">
    <property type="entry name" value="FliS_sf"/>
</dbReference>
<evidence type="ECO:0000313" key="1">
    <source>
        <dbReference type="EMBL" id="EKC47288.1"/>
    </source>
</evidence>
<gene>
    <name evidence="1" type="ORF">OBE_15786</name>
</gene>
<keyword evidence="1" id="KW-0969">Cilium</keyword>
<keyword evidence="1" id="KW-0282">Flagellum</keyword>
<dbReference type="InterPro" id="IPR003713">
    <property type="entry name" value="FliS"/>
</dbReference>
<reference evidence="1" key="1">
    <citation type="journal article" date="2013" name="Environ. Microbiol.">
        <title>Microbiota from the distal guts of lean and obese adolescents exhibit partial functional redundancy besides clear differences in community structure.</title>
        <authorList>
            <person name="Ferrer M."/>
            <person name="Ruiz A."/>
            <person name="Lanza F."/>
            <person name="Haange S.B."/>
            <person name="Oberbach A."/>
            <person name="Till H."/>
            <person name="Bargiela R."/>
            <person name="Campoy C."/>
            <person name="Segura M.T."/>
            <person name="Richter M."/>
            <person name="von Bergen M."/>
            <person name="Seifert J."/>
            <person name="Suarez A."/>
        </authorList>
    </citation>
    <scope>NUCLEOTIDE SEQUENCE</scope>
</reference>
<dbReference type="GO" id="GO:0044780">
    <property type="term" value="P:bacterial-type flagellum assembly"/>
    <property type="evidence" value="ECO:0007669"/>
    <property type="project" value="InterPro"/>
</dbReference>
<accession>K1RPJ2</accession>
<organism evidence="1">
    <name type="scientific">human gut metagenome</name>
    <dbReference type="NCBI Taxonomy" id="408170"/>
    <lineage>
        <taxon>unclassified sequences</taxon>
        <taxon>metagenomes</taxon>
        <taxon>organismal metagenomes</taxon>
    </lineage>
</organism>